<dbReference type="InterPro" id="IPR035421">
    <property type="entry name" value="Terminase_6C"/>
</dbReference>
<protein>
    <submittedName>
        <fullName evidence="3">Terminase family protein</fullName>
    </submittedName>
</protein>
<dbReference type="InterPro" id="IPR027417">
    <property type="entry name" value="P-loop_NTPase"/>
</dbReference>
<dbReference type="Gene3D" id="3.40.50.300">
    <property type="entry name" value="P-loop containing nucleotide triphosphate hydrolases"/>
    <property type="match status" value="1"/>
</dbReference>
<dbReference type="EMBL" id="BAABFL010000468">
    <property type="protein sequence ID" value="GAA4652071.1"/>
    <property type="molecule type" value="Genomic_DNA"/>
</dbReference>
<dbReference type="RefSeq" id="WP_345198566.1">
    <property type="nucleotide sequence ID" value="NZ_BAABFL010000468.1"/>
</dbReference>
<dbReference type="Pfam" id="PF03237">
    <property type="entry name" value="Terminase_6N"/>
    <property type="match status" value="1"/>
</dbReference>
<keyword evidence="1" id="KW-1188">Viral release from host cell</keyword>
<dbReference type="Proteomes" id="UP001500604">
    <property type="component" value="Unassembled WGS sequence"/>
</dbReference>
<reference evidence="4" key="1">
    <citation type="journal article" date="2019" name="Int. J. Syst. Evol. Microbiol.">
        <title>The Global Catalogue of Microorganisms (GCM) 10K type strain sequencing project: providing services to taxonomists for standard genome sequencing and annotation.</title>
        <authorList>
            <consortium name="The Broad Institute Genomics Platform"/>
            <consortium name="The Broad Institute Genome Sequencing Center for Infectious Disease"/>
            <person name="Wu L."/>
            <person name="Ma J."/>
        </authorList>
    </citation>
    <scope>NUCLEOTIDE SEQUENCE [LARGE SCALE GENOMIC DNA]</scope>
    <source>
        <strain evidence="4">JCM 17805</strain>
    </source>
</reference>
<comment type="caution">
    <text evidence="3">The sequence shown here is derived from an EMBL/GenBank/DDBJ whole genome shotgun (WGS) entry which is preliminary data.</text>
</comment>
<accession>A0ABP8V9L8</accession>
<sequence>MSESKLSLSDAQYRFLSLDKKFRAYVGGFGSGKTFAGCLDLVTFAMCNPRLAQGYFAPTYPLIRDIFYPTVSEAAELVGMRVKVRESNKEVDLYRGRIYYGTIICRTMDNPANIVGFKIARALCDELDVMAAHKAEQAWNKIIARLRLVAPGIVNGIGVTTTPEGFKFTYQRFKKSPGASYGLVQASTYENAAYLPPDYISSLRESYPGQLIDAYLMGEFVNLNSGTVYNQFDRKLNHCNDVEDGHEPLFIGMDFNVGKMAAVVHVKREGQPRAVDEIINGYDTPDMVRIITERYGTDRSIMIYPDASGNSRKSVNASKTDIGTLEQAGFTVCVDLSNPPVKDRINAMNAMFCNAGGERRYLVNTDRCPTYTECLEQQVWAANGEPDKSADNDHPNDAGGYFIAHDYPVIKPVTRFEIGFAL</sequence>
<name>A0ABP8V9L8_9GAMM</name>
<dbReference type="SUPFAM" id="SSF52540">
    <property type="entry name" value="P-loop containing nucleoside triphosphate hydrolases"/>
    <property type="match status" value="1"/>
</dbReference>
<evidence type="ECO:0000256" key="1">
    <source>
        <dbReference type="ARBA" id="ARBA00022612"/>
    </source>
</evidence>
<evidence type="ECO:0000259" key="2">
    <source>
        <dbReference type="Pfam" id="PF17289"/>
    </source>
</evidence>
<feature type="domain" description="Terminase large subunit gp17-like C-terminal" evidence="2">
    <location>
        <begin position="251"/>
        <end position="404"/>
    </location>
</feature>
<evidence type="ECO:0000313" key="4">
    <source>
        <dbReference type="Proteomes" id="UP001500604"/>
    </source>
</evidence>
<gene>
    <name evidence="3" type="ORF">GCM10023116_43550</name>
</gene>
<dbReference type="Gene3D" id="3.30.420.280">
    <property type="match status" value="1"/>
</dbReference>
<organism evidence="3 4">
    <name type="scientific">Kistimonas scapharcae</name>
    <dbReference type="NCBI Taxonomy" id="1036133"/>
    <lineage>
        <taxon>Bacteria</taxon>
        <taxon>Pseudomonadati</taxon>
        <taxon>Pseudomonadota</taxon>
        <taxon>Gammaproteobacteria</taxon>
        <taxon>Oceanospirillales</taxon>
        <taxon>Endozoicomonadaceae</taxon>
        <taxon>Kistimonas</taxon>
    </lineage>
</organism>
<proteinExistence type="predicted"/>
<dbReference type="Pfam" id="PF17289">
    <property type="entry name" value="Terminase_6C"/>
    <property type="match status" value="1"/>
</dbReference>
<evidence type="ECO:0000313" key="3">
    <source>
        <dbReference type="EMBL" id="GAA4652071.1"/>
    </source>
</evidence>
<keyword evidence="4" id="KW-1185">Reference proteome</keyword>